<evidence type="ECO:0000313" key="2">
    <source>
        <dbReference type="EMBL" id="CAH2095921.1"/>
    </source>
</evidence>
<comment type="caution">
    <text evidence="2">The sequence shown here is derived from an EMBL/GenBank/DDBJ whole genome shotgun (WGS) entry which is preliminary data.</text>
</comment>
<proteinExistence type="predicted"/>
<evidence type="ECO:0008006" key="4">
    <source>
        <dbReference type="Google" id="ProtNLM"/>
    </source>
</evidence>
<name>A0AAU9UA57_EUPED</name>
<dbReference type="GO" id="GO:0003676">
    <property type="term" value="F:nucleic acid binding"/>
    <property type="evidence" value="ECO:0007669"/>
    <property type="project" value="InterPro"/>
</dbReference>
<accession>A0AAU9UA57</accession>
<dbReference type="EMBL" id="CAKOGL010000016">
    <property type="protein sequence ID" value="CAH2095921.1"/>
    <property type="molecule type" value="Genomic_DNA"/>
</dbReference>
<protein>
    <recommendedName>
        <fullName evidence="4">Tc1-like transposase DDE domain-containing protein</fullName>
    </recommendedName>
</protein>
<keyword evidence="3" id="KW-1185">Reference proteome</keyword>
<dbReference type="InterPro" id="IPR036397">
    <property type="entry name" value="RNaseH_sf"/>
</dbReference>
<feature type="region of interest" description="Disordered" evidence="1">
    <location>
        <begin position="122"/>
        <end position="163"/>
    </location>
</feature>
<dbReference type="AlphaFoldDB" id="A0AAU9UA57"/>
<feature type="compositionally biased region" description="Acidic residues" evidence="1">
    <location>
        <begin position="145"/>
        <end position="155"/>
    </location>
</feature>
<evidence type="ECO:0000256" key="1">
    <source>
        <dbReference type="SAM" id="MobiDB-lite"/>
    </source>
</evidence>
<evidence type="ECO:0000313" key="3">
    <source>
        <dbReference type="Proteomes" id="UP001153954"/>
    </source>
</evidence>
<sequence>MQDWLSEKAITFTSDMLKPQLYQLIKNNKDRFKTFSIDKIYKNIAMMYVCMYVCRLPPYHPDLNPIEMAWAAIKGYASSKNVSYNVSRVIELVNEKVNTMMTMASDFVETIQTWLEQELEGDFSDDDDDQVDPDFHLESEHETESEQSELDEDENIMPLISQT</sequence>
<reference evidence="2" key="1">
    <citation type="submission" date="2022-03" db="EMBL/GenBank/DDBJ databases">
        <authorList>
            <person name="Tunstrom K."/>
        </authorList>
    </citation>
    <scope>NUCLEOTIDE SEQUENCE</scope>
</reference>
<dbReference type="Gene3D" id="3.30.420.10">
    <property type="entry name" value="Ribonuclease H-like superfamily/Ribonuclease H"/>
    <property type="match status" value="1"/>
</dbReference>
<feature type="compositionally biased region" description="Basic and acidic residues" evidence="1">
    <location>
        <begin position="133"/>
        <end position="144"/>
    </location>
</feature>
<dbReference type="Proteomes" id="UP001153954">
    <property type="component" value="Unassembled WGS sequence"/>
</dbReference>
<feature type="compositionally biased region" description="Acidic residues" evidence="1">
    <location>
        <begin position="122"/>
        <end position="132"/>
    </location>
</feature>
<gene>
    <name evidence="2" type="ORF">EEDITHA_LOCUS11318</name>
</gene>
<organism evidence="2 3">
    <name type="scientific">Euphydryas editha</name>
    <name type="common">Edith's checkerspot</name>
    <dbReference type="NCBI Taxonomy" id="104508"/>
    <lineage>
        <taxon>Eukaryota</taxon>
        <taxon>Metazoa</taxon>
        <taxon>Ecdysozoa</taxon>
        <taxon>Arthropoda</taxon>
        <taxon>Hexapoda</taxon>
        <taxon>Insecta</taxon>
        <taxon>Pterygota</taxon>
        <taxon>Neoptera</taxon>
        <taxon>Endopterygota</taxon>
        <taxon>Lepidoptera</taxon>
        <taxon>Glossata</taxon>
        <taxon>Ditrysia</taxon>
        <taxon>Papilionoidea</taxon>
        <taxon>Nymphalidae</taxon>
        <taxon>Nymphalinae</taxon>
        <taxon>Euphydryas</taxon>
    </lineage>
</organism>